<protein>
    <recommendedName>
        <fullName evidence="1">TIR domain-containing protein</fullName>
    </recommendedName>
</protein>
<dbReference type="SUPFAM" id="SSF141571">
    <property type="entry name" value="Pentapeptide repeat-like"/>
    <property type="match status" value="1"/>
</dbReference>
<dbReference type="PROSITE" id="PS50104">
    <property type="entry name" value="TIR"/>
    <property type="match status" value="1"/>
</dbReference>
<dbReference type="Gene3D" id="3.40.50.10140">
    <property type="entry name" value="Toll/interleukin-1 receptor homology (TIR) domain"/>
    <property type="match status" value="1"/>
</dbReference>
<dbReference type="Proteomes" id="UP000635565">
    <property type="component" value="Unassembled WGS sequence"/>
</dbReference>
<dbReference type="SMART" id="SM00255">
    <property type="entry name" value="TIR"/>
    <property type="match status" value="1"/>
</dbReference>
<dbReference type="InterPro" id="IPR051082">
    <property type="entry name" value="Pentapeptide-BTB/POZ_domain"/>
</dbReference>
<sequence length="281" mass="32018">MANAELLAILRQSVRAWNLQRKQHPHVRHPDLRGANLSEVNLSGANLSEANLSEANLSGAILRGAVLAQTVFANNDLRTAKGIVEINHKGPSLVQLHSVYLPQDSRAMHFLRGTGVPDEWIVIYRAQMMSPIQYHSCFISYANNDGMLARRLHSDLQDHGVRCWFASEDMKIGDKIRARIDEAIHVHEKLLLLLSEHALASSWVEDEVEAALEKEQRQQREVLFPVRLDDQVLQTSEAWAAKLRRSRHIGDFTHWADPHEYQRAFERLLRDLKKAEAPEDA</sequence>
<organism evidence="2 3">
    <name type="scientific">Dictyobacter formicarum</name>
    <dbReference type="NCBI Taxonomy" id="2778368"/>
    <lineage>
        <taxon>Bacteria</taxon>
        <taxon>Bacillati</taxon>
        <taxon>Chloroflexota</taxon>
        <taxon>Ktedonobacteria</taxon>
        <taxon>Ktedonobacterales</taxon>
        <taxon>Dictyobacteraceae</taxon>
        <taxon>Dictyobacter</taxon>
    </lineage>
</organism>
<keyword evidence="3" id="KW-1185">Reference proteome</keyword>
<gene>
    <name evidence="2" type="ORF">KSZ_62500</name>
</gene>
<dbReference type="Gene3D" id="2.160.20.80">
    <property type="entry name" value="E3 ubiquitin-protein ligase SopA"/>
    <property type="match status" value="1"/>
</dbReference>
<accession>A0ABQ3VPR0</accession>
<proteinExistence type="predicted"/>
<feature type="domain" description="TIR" evidence="1">
    <location>
        <begin position="133"/>
        <end position="273"/>
    </location>
</feature>
<dbReference type="InterPro" id="IPR001646">
    <property type="entry name" value="5peptide_repeat"/>
</dbReference>
<evidence type="ECO:0000313" key="2">
    <source>
        <dbReference type="EMBL" id="GHO88244.1"/>
    </source>
</evidence>
<dbReference type="RefSeq" id="WP_201365853.1">
    <property type="nucleotide sequence ID" value="NZ_BNJJ01000022.1"/>
</dbReference>
<dbReference type="Pfam" id="PF00805">
    <property type="entry name" value="Pentapeptide"/>
    <property type="match status" value="1"/>
</dbReference>
<name>A0ABQ3VPR0_9CHLR</name>
<dbReference type="SUPFAM" id="SSF52200">
    <property type="entry name" value="Toll/Interleukin receptor TIR domain"/>
    <property type="match status" value="1"/>
</dbReference>
<evidence type="ECO:0000259" key="1">
    <source>
        <dbReference type="PROSITE" id="PS50104"/>
    </source>
</evidence>
<dbReference type="Pfam" id="PF13676">
    <property type="entry name" value="TIR_2"/>
    <property type="match status" value="1"/>
</dbReference>
<dbReference type="PANTHER" id="PTHR14136">
    <property type="entry name" value="BTB_POZ DOMAIN-CONTAINING PROTEIN KCTD9"/>
    <property type="match status" value="1"/>
</dbReference>
<dbReference type="PANTHER" id="PTHR14136:SF17">
    <property type="entry name" value="BTB_POZ DOMAIN-CONTAINING PROTEIN KCTD9"/>
    <property type="match status" value="1"/>
</dbReference>
<reference evidence="2 3" key="1">
    <citation type="journal article" date="2021" name="Int. J. Syst. Evol. Microbiol.">
        <title>Reticulibacter mediterranei gen. nov., sp. nov., within the new family Reticulibacteraceae fam. nov., and Ktedonospora formicarum gen. nov., sp. nov., Ktedonobacter robiniae sp. nov., Dictyobacter formicarum sp. nov. and Dictyobacter arantiisoli sp. nov., belonging to the class Ktedonobacteria.</title>
        <authorList>
            <person name="Yabe S."/>
            <person name="Zheng Y."/>
            <person name="Wang C.M."/>
            <person name="Sakai Y."/>
            <person name="Abe K."/>
            <person name="Yokota A."/>
            <person name="Donadio S."/>
            <person name="Cavaletti L."/>
            <person name="Monciardini P."/>
        </authorList>
    </citation>
    <scope>NUCLEOTIDE SEQUENCE [LARGE SCALE GENOMIC DNA]</scope>
    <source>
        <strain evidence="2 3">SOSP1-9</strain>
    </source>
</reference>
<dbReference type="EMBL" id="BNJJ01000022">
    <property type="protein sequence ID" value="GHO88244.1"/>
    <property type="molecule type" value="Genomic_DNA"/>
</dbReference>
<dbReference type="InterPro" id="IPR035897">
    <property type="entry name" value="Toll_tir_struct_dom_sf"/>
</dbReference>
<dbReference type="InterPro" id="IPR000157">
    <property type="entry name" value="TIR_dom"/>
</dbReference>
<comment type="caution">
    <text evidence="2">The sequence shown here is derived from an EMBL/GenBank/DDBJ whole genome shotgun (WGS) entry which is preliminary data.</text>
</comment>
<evidence type="ECO:0000313" key="3">
    <source>
        <dbReference type="Proteomes" id="UP000635565"/>
    </source>
</evidence>